<dbReference type="RefSeq" id="WP_394843938.1">
    <property type="nucleotide sequence ID" value="NZ_CP089982.1"/>
</dbReference>
<dbReference type="Proteomes" id="UP001379533">
    <property type="component" value="Chromosome"/>
</dbReference>
<proteinExistence type="predicted"/>
<sequence>MARPTEPTLTRRAFFGGSVGLGLGALGIARFLAACSTKSSSLGGDYTDGDEYIPGGNAGPAVDGEEFSAERRAKWEALVRELESLGPVYTAAAPGKWAGKERSHVPQVEVQDNVVTVLVEHMMSIPPLDAGTGGGYDAGGRFDAGGGFDADIDEDAGVDLDADIEEDAGRGGGGRRDGGRRDAGIDKDAGDRDSGVIDAGLDIDGGEQGLHYVTTIYLKNENGEVVGLREFRPLDPAPPKVNFRLPQGVKSVTAHEHCTLHGVWAADPVNVG</sequence>
<feature type="transmembrane region" description="Helical" evidence="2">
    <location>
        <begin position="12"/>
        <end position="33"/>
    </location>
</feature>
<evidence type="ECO:0000259" key="3">
    <source>
        <dbReference type="Pfam" id="PF01880"/>
    </source>
</evidence>
<dbReference type="InterPro" id="IPR002742">
    <property type="entry name" value="Desulfoferrodoxin_Fe-bd_dom"/>
</dbReference>
<dbReference type="InterPro" id="IPR036073">
    <property type="entry name" value="Desulfoferrodoxin_Fe-bd_dom_sf"/>
</dbReference>
<accession>A0ABZ2K7U0</accession>
<dbReference type="SUPFAM" id="SSF49367">
    <property type="entry name" value="Superoxide reductase-like"/>
    <property type="match status" value="1"/>
</dbReference>
<keyword evidence="2" id="KW-1133">Transmembrane helix</keyword>
<dbReference type="Gene3D" id="2.60.40.730">
    <property type="entry name" value="SOR catalytic domain"/>
    <property type="match status" value="1"/>
</dbReference>
<protein>
    <recommendedName>
        <fullName evidence="3">Desulfoferrodoxin ferrous iron-binding domain-containing protein</fullName>
    </recommendedName>
</protein>
<organism evidence="4 5">
    <name type="scientific">Pendulispora brunnea</name>
    <dbReference type="NCBI Taxonomy" id="2905690"/>
    <lineage>
        <taxon>Bacteria</taxon>
        <taxon>Pseudomonadati</taxon>
        <taxon>Myxococcota</taxon>
        <taxon>Myxococcia</taxon>
        <taxon>Myxococcales</taxon>
        <taxon>Sorangiineae</taxon>
        <taxon>Pendulisporaceae</taxon>
        <taxon>Pendulispora</taxon>
    </lineage>
</organism>
<keyword evidence="2" id="KW-0812">Transmembrane</keyword>
<evidence type="ECO:0000313" key="4">
    <source>
        <dbReference type="EMBL" id="WXA93337.1"/>
    </source>
</evidence>
<reference evidence="4 5" key="1">
    <citation type="submission" date="2021-12" db="EMBL/GenBank/DDBJ databases">
        <title>Discovery of the Pendulisporaceae a myxobacterial family with distinct sporulation behavior and unique specialized metabolism.</title>
        <authorList>
            <person name="Garcia R."/>
            <person name="Popoff A."/>
            <person name="Bader C.D."/>
            <person name="Loehr J."/>
            <person name="Walesch S."/>
            <person name="Walt C."/>
            <person name="Boldt J."/>
            <person name="Bunk B."/>
            <person name="Haeckl F.J.F.P.J."/>
            <person name="Gunesch A.P."/>
            <person name="Birkelbach J."/>
            <person name="Nuebel U."/>
            <person name="Pietschmann T."/>
            <person name="Bach T."/>
            <person name="Mueller R."/>
        </authorList>
    </citation>
    <scope>NUCLEOTIDE SEQUENCE [LARGE SCALE GENOMIC DNA]</scope>
    <source>
        <strain evidence="4 5">MSr12523</strain>
    </source>
</reference>
<feature type="compositionally biased region" description="Basic and acidic residues" evidence="1">
    <location>
        <begin position="174"/>
        <end position="195"/>
    </location>
</feature>
<feature type="domain" description="Desulfoferrodoxin ferrous iron-binding" evidence="3">
    <location>
        <begin position="210"/>
        <end position="266"/>
    </location>
</feature>
<dbReference type="EMBL" id="CP089982">
    <property type="protein sequence ID" value="WXA93337.1"/>
    <property type="molecule type" value="Genomic_DNA"/>
</dbReference>
<evidence type="ECO:0000256" key="2">
    <source>
        <dbReference type="SAM" id="Phobius"/>
    </source>
</evidence>
<name>A0ABZ2K7U0_9BACT</name>
<evidence type="ECO:0000313" key="5">
    <source>
        <dbReference type="Proteomes" id="UP001379533"/>
    </source>
</evidence>
<dbReference type="Pfam" id="PF01880">
    <property type="entry name" value="Desulfoferrodox"/>
    <property type="match status" value="1"/>
</dbReference>
<gene>
    <name evidence="4" type="ORF">LZC95_43650</name>
</gene>
<feature type="region of interest" description="Disordered" evidence="1">
    <location>
        <begin position="163"/>
        <end position="195"/>
    </location>
</feature>
<keyword evidence="5" id="KW-1185">Reference proteome</keyword>
<keyword evidence="2" id="KW-0472">Membrane</keyword>
<evidence type="ECO:0000256" key="1">
    <source>
        <dbReference type="SAM" id="MobiDB-lite"/>
    </source>
</evidence>